<dbReference type="InterPro" id="IPR016181">
    <property type="entry name" value="Acyl_CoA_acyltransferase"/>
</dbReference>
<proteinExistence type="predicted"/>
<dbReference type="RefSeq" id="WP_106188584.1">
    <property type="nucleotide sequence ID" value="NZ_PVTF01000005.1"/>
</dbReference>
<dbReference type="NCBIfam" id="TIGR01686">
    <property type="entry name" value="FkbH"/>
    <property type="match status" value="1"/>
</dbReference>
<dbReference type="OrthoDB" id="323926at2"/>
<dbReference type="Pfam" id="PF00702">
    <property type="entry name" value="Hydrolase"/>
    <property type="match status" value="1"/>
</dbReference>
<comment type="caution">
    <text evidence="1">The sequence shown here is derived from an EMBL/GenBank/DDBJ whole genome shotgun (WGS) entry which is preliminary data.</text>
</comment>
<dbReference type="EMBL" id="PVTF01000005">
    <property type="protein sequence ID" value="PRY41577.1"/>
    <property type="molecule type" value="Genomic_DNA"/>
</dbReference>
<name>A0A2T0T7E5_9PSEU</name>
<gene>
    <name evidence="1" type="ORF">CLV43_105335</name>
</gene>
<accession>A0A2T0T7E5</accession>
<keyword evidence="2" id="KW-1185">Reference proteome</keyword>
<dbReference type="Gene3D" id="3.40.50.1000">
    <property type="entry name" value="HAD superfamily/HAD-like"/>
    <property type="match status" value="1"/>
</dbReference>
<dbReference type="NCBIfam" id="TIGR01681">
    <property type="entry name" value="HAD-SF-IIIC"/>
    <property type="match status" value="1"/>
</dbReference>
<dbReference type="Proteomes" id="UP000239494">
    <property type="component" value="Unassembled WGS sequence"/>
</dbReference>
<dbReference type="SUPFAM" id="SSF55729">
    <property type="entry name" value="Acyl-CoA N-acyltransferases (Nat)"/>
    <property type="match status" value="1"/>
</dbReference>
<dbReference type="AlphaFoldDB" id="A0A2T0T7E5"/>
<protein>
    <submittedName>
        <fullName evidence="1">HAD superfamily phosphatase (TIGR01681 family)/FkbH-like protein</fullName>
    </submittedName>
</protein>
<dbReference type="Gene3D" id="3.40.630.30">
    <property type="match status" value="1"/>
</dbReference>
<dbReference type="SUPFAM" id="SSF56784">
    <property type="entry name" value="HAD-like"/>
    <property type="match status" value="1"/>
</dbReference>
<evidence type="ECO:0000313" key="2">
    <source>
        <dbReference type="Proteomes" id="UP000239494"/>
    </source>
</evidence>
<evidence type="ECO:0000313" key="1">
    <source>
        <dbReference type="EMBL" id="PRY41577.1"/>
    </source>
</evidence>
<sequence>MTGPVKCLVWDLDDTLWRGVVLEGDRAAPFPDAVRTLRELDRRGILHAVASRGDEATAVAHLDRLGLRDLFTVVRVGWGAKSASVRRTADLLNLGLDSFAFVDNDPVERAEVVAALPDVRAYAAEEVGSLPDRAEFRPVTRTAESAQRRQLYQVEAGRRAAEQEHDGTAPEFLASLDLTMAIRRATAGDLARAHELTVRTHQLNTTGLTFDEDDLRELSASPDHEVLVAELTDRFGPYGVIGLAVTERDATSTTIKLLLTSCRVASRGAGAALIEQVVRRSLAAGLRPMAEFVPTPVNRIMLVTLRFSGFEAERDDGDRVLLVHRGEPVSRSRHIRVLTDAVR</sequence>
<dbReference type="InterPro" id="IPR023214">
    <property type="entry name" value="HAD_sf"/>
</dbReference>
<dbReference type="InterPro" id="IPR010037">
    <property type="entry name" value="FkbH_domain"/>
</dbReference>
<dbReference type="InterPro" id="IPR036412">
    <property type="entry name" value="HAD-like_sf"/>
</dbReference>
<reference evidence="1 2" key="1">
    <citation type="submission" date="2018-03" db="EMBL/GenBank/DDBJ databases">
        <title>Genomic Encyclopedia of Archaeal and Bacterial Type Strains, Phase II (KMG-II): from individual species to whole genera.</title>
        <authorList>
            <person name="Goeker M."/>
        </authorList>
    </citation>
    <scope>NUCLEOTIDE SEQUENCE [LARGE SCALE GENOMIC DNA]</scope>
    <source>
        <strain evidence="1 2">DSM 44720</strain>
    </source>
</reference>
<dbReference type="InterPro" id="IPR010033">
    <property type="entry name" value="HAD_SF_ppase_IIIC"/>
</dbReference>
<organism evidence="1 2">
    <name type="scientific">Umezawaea tangerina</name>
    <dbReference type="NCBI Taxonomy" id="84725"/>
    <lineage>
        <taxon>Bacteria</taxon>
        <taxon>Bacillati</taxon>
        <taxon>Actinomycetota</taxon>
        <taxon>Actinomycetes</taxon>
        <taxon>Pseudonocardiales</taxon>
        <taxon>Pseudonocardiaceae</taxon>
        <taxon>Umezawaea</taxon>
    </lineage>
</organism>